<sequence>MASYIVEYFPIDGLVWPTRALLSFAGVEYKNVFPDWPTESTKTPFGHLPVLTEIYPDGTKFVLAESGAIELYLAEKYIFLPKDSFGLEDQSLNCFTTEQTPTIAKLITMAEENTSIKKAFI</sequence>
<dbReference type="PANTHER" id="PTHR11571">
    <property type="entry name" value="GLUTATHIONE S-TRANSFERASE"/>
    <property type="match status" value="1"/>
</dbReference>
<dbReference type="AlphaFoldDB" id="A0A2T9ZDN3"/>
<dbReference type="Gene3D" id="3.40.30.10">
    <property type="entry name" value="Glutaredoxin"/>
    <property type="match status" value="1"/>
</dbReference>
<dbReference type="EMBL" id="MBFS01000356">
    <property type="protein sequence ID" value="PVV02699.1"/>
    <property type="molecule type" value="Genomic_DNA"/>
</dbReference>
<evidence type="ECO:0000313" key="2">
    <source>
        <dbReference type="EMBL" id="PVV02699.1"/>
    </source>
</evidence>
<evidence type="ECO:0000259" key="1">
    <source>
        <dbReference type="PROSITE" id="PS50404"/>
    </source>
</evidence>
<keyword evidence="3" id="KW-1185">Reference proteome</keyword>
<dbReference type="InterPro" id="IPR004045">
    <property type="entry name" value="Glutathione_S-Trfase_N"/>
</dbReference>
<dbReference type="PANTHER" id="PTHR11571:SF150">
    <property type="entry name" value="GLUTATHIONE S-TRANSFERASE"/>
    <property type="match status" value="1"/>
</dbReference>
<name>A0A2T9ZDN3_9FUNG</name>
<protein>
    <recommendedName>
        <fullName evidence="1">GST N-terminal domain-containing protein</fullName>
    </recommendedName>
</protein>
<dbReference type="Proteomes" id="UP000245609">
    <property type="component" value="Unassembled WGS sequence"/>
</dbReference>
<dbReference type="SUPFAM" id="SSF52833">
    <property type="entry name" value="Thioredoxin-like"/>
    <property type="match status" value="1"/>
</dbReference>
<accession>A0A2T9ZDN3</accession>
<dbReference type="Pfam" id="PF02798">
    <property type="entry name" value="GST_N"/>
    <property type="match status" value="1"/>
</dbReference>
<dbReference type="InterPro" id="IPR050213">
    <property type="entry name" value="GST_superfamily"/>
</dbReference>
<dbReference type="GO" id="GO:0004364">
    <property type="term" value="F:glutathione transferase activity"/>
    <property type="evidence" value="ECO:0007669"/>
    <property type="project" value="TreeGrafter"/>
</dbReference>
<dbReference type="PROSITE" id="PS50404">
    <property type="entry name" value="GST_NTER"/>
    <property type="match status" value="1"/>
</dbReference>
<dbReference type="OrthoDB" id="414243at2759"/>
<dbReference type="GO" id="GO:0006749">
    <property type="term" value="P:glutathione metabolic process"/>
    <property type="evidence" value="ECO:0007669"/>
    <property type="project" value="TreeGrafter"/>
</dbReference>
<organism evidence="2 3">
    <name type="scientific">Smittium megazygosporum</name>
    <dbReference type="NCBI Taxonomy" id="133381"/>
    <lineage>
        <taxon>Eukaryota</taxon>
        <taxon>Fungi</taxon>
        <taxon>Fungi incertae sedis</taxon>
        <taxon>Zoopagomycota</taxon>
        <taxon>Kickxellomycotina</taxon>
        <taxon>Harpellomycetes</taxon>
        <taxon>Harpellales</taxon>
        <taxon>Legeriomycetaceae</taxon>
        <taxon>Smittium</taxon>
    </lineage>
</organism>
<gene>
    <name evidence="2" type="ORF">BB560_002840</name>
</gene>
<dbReference type="STRING" id="133381.A0A2T9ZDN3"/>
<dbReference type="InterPro" id="IPR036249">
    <property type="entry name" value="Thioredoxin-like_sf"/>
</dbReference>
<feature type="domain" description="GST N-terminal" evidence="1">
    <location>
        <begin position="2"/>
        <end position="81"/>
    </location>
</feature>
<proteinExistence type="predicted"/>
<evidence type="ECO:0000313" key="3">
    <source>
        <dbReference type="Proteomes" id="UP000245609"/>
    </source>
</evidence>
<comment type="caution">
    <text evidence="2">The sequence shown here is derived from an EMBL/GenBank/DDBJ whole genome shotgun (WGS) entry which is preliminary data.</text>
</comment>
<reference evidence="2 3" key="1">
    <citation type="journal article" date="2018" name="MBio">
        <title>Comparative Genomics Reveals the Core Gene Toolbox for the Fungus-Insect Symbiosis.</title>
        <authorList>
            <person name="Wang Y."/>
            <person name="Stata M."/>
            <person name="Wang W."/>
            <person name="Stajich J.E."/>
            <person name="White M.M."/>
            <person name="Moncalvo J.M."/>
        </authorList>
    </citation>
    <scope>NUCLEOTIDE SEQUENCE [LARGE SCALE GENOMIC DNA]</scope>
    <source>
        <strain evidence="2 3">SC-DP-2</strain>
    </source>
</reference>